<protein>
    <submittedName>
        <fullName evidence="1">Uncharacterized protein</fullName>
    </submittedName>
</protein>
<dbReference type="EMBL" id="JAZDWU010000002">
    <property type="protein sequence ID" value="KAL0011707.1"/>
    <property type="molecule type" value="Genomic_DNA"/>
</dbReference>
<proteinExistence type="predicted"/>
<evidence type="ECO:0000313" key="2">
    <source>
        <dbReference type="Proteomes" id="UP001459277"/>
    </source>
</evidence>
<dbReference type="AlphaFoldDB" id="A0AAW2DLX8"/>
<evidence type="ECO:0000313" key="1">
    <source>
        <dbReference type="EMBL" id="KAL0011707.1"/>
    </source>
</evidence>
<accession>A0AAW2DLX8</accession>
<dbReference type="Proteomes" id="UP001459277">
    <property type="component" value="Unassembled WGS sequence"/>
</dbReference>
<reference evidence="1 2" key="1">
    <citation type="submission" date="2024-01" db="EMBL/GenBank/DDBJ databases">
        <title>A telomere-to-telomere, gap-free genome of sweet tea (Lithocarpus litseifolius).</title>
        <authorList>
            <person name="Zhou J."/>
        </authorList>
    </citation>
    <scope>NUCLEOTIDE SEQUENCE [LARGE SCALE GENOMIC DNA]</scope>
    <source>
        <strain evidence="1">Zhou-2022a</strain>
        <tissue evidence="1">Leaf</tissue>
    </source>
</reference>
<comment type="caution">
    <text evidence="1">The sequence shown here is derived from an EMBL/GenBank/DDBJ whole genome shotgun (WGS) entry which is preliminary data.</text>
</comment>
<organism evidence="1 2">
    <name type="scientific">Lithocarpus litseifolius</name>
    <dbReference type="NCBI Taxonomy" id="425828"/>
    <lineage>
        <taxon>Eukaryota</taxon>
        <taxon>Viridiplantae</taxon>
        <taxon>Streptophyta</taxon>
        <taxon>Embryophyta</taxon>
        <taxon>Tracheophyta</taxon>
        <taxon>Spermatophyta</taxon>
        <taxon>Magnoliopsida</taxon>
        <taxon>eudicotyledons</taxon>
        <taxon>Gunneridae</taxon>
        <taxon>Pentapetalae</taxon>
        <taxon>rosids</taxon>
        <taxon>fabids</taxon>
        <taxon>Fagales</taxon>
        <taxon>Fagaceae</taxon>
        <taxon>Lithocarpus</taxon>
    </lineage>
</organism>
<gene>
    <name evidence="1" type="ORF">SO802_006815</name>
</gene>
<sequence>MIQTVVQGIGAIVLRVSKAIPHVPSTWQPRCSCRPGYEDDGKGIDGSGCKVQTRTTTTRTKVSEFSLDE</sequence>
<keyword evidence="2" id="KW-1185">Reference proteome</keyword>
<name>A0AAW2DLX8_9ROSI</name>